<dbReference type="Proteomes" id="UP000181897">
    <property type="component" value="Chromosome"/>
</dbReference>
<gene>
    <name evidence="2" type="ORF">BOO69_08780</name>
</gene>
<evidence type="ECO:0000259" key="1">
    <source>
        <dbReference type="PROSITE" id="PS50801"/>
    </source>
</evidence>
<dbReference type="SUPFAM" id="SSF52091">
    <property type="entry name" value="SpoIIaa-like"/>
    <property type="match status" value="1"/>
</dbReference>
<dbReference type="STRING" id="1917485.BOO69_08780"/>
<reference evidence="2 3" key="1">
    <citation type="submission" date="2016-11" db="EMBL/GenBank/DDBJ databases">
        <title>Complete genome sequence of Sulfitobacter sp. AM1-D1, a toxic bacteria associated with marine dinoflagellate Alexandrium minutum in East China Sea.</title>
        <authorList>
            <person name="Yang Q."/>
            <person name="Zhang X."/>
            <person name="Tian X."/>
        </authorList>
    </citation>
    <scope>NUCLEOTIDE SEQUENCE [LARGE SCALE GENOMIC DNA]</scope>
    <source>
        <strain evidence="2 3">AM1-D1</strain>
    </source>
</reference>
<dbReference type="Pfam" id="PF13466">
    <property type="entry name" value="STAS_2"/>
    <property type="match status" value="1"/>
</dbReference>
<evidence type="ECO:0000313" key="3">
    <source>
        <dbReference type="Proteomes" id="UP000181897"/>
    </source>
</evidence>
<evidence type="ECO:0000313" key="2">
    <source>
        <dbReference type="EMBL" id="APE43495.1"/>
    </source>
</evidence>
<accession>A0A1J0WGQ2</accession>
<dbReference type="InterPro" id="IPR058548">
    <property type="entry name" value="MlaB-like_STAS"/>
</dbReference>
<dbReference type="AlphaFoldDB" id="A0A1J0WGQ2"/>
<dbReference type="InterPro" id="IPR036513">
    <property type="entry name" value="STAS_dom_sf"/>
</dbReference>
<organism evidence="2 3">
    <name type="scientific">Sulfitobacter alexandrii</name>
    <dbReference type="NCBI Taxonomy" id="1917485"/>
    <lineage>
        <taxon>Bacteria</taxon>
        <taxon>Pseudomonadati</taxon>
        <taxon>Pseudomonadota</taxon>
        <taxon>Alphaproteobacteria</taxon>
        <taxon>Rhodobacterales</taxon>
        <taxon>Roseobacteraceae</taxon>
        <taxon>Sulfitobacter</taxon>
    </lineage>
</organism>
<keyword evidence="3" id="KW-1185">Reference proteome</keyword>
<dbReference type="Gene3D" id="3.30.750.24">
    <property type="entry name" value="STAS domain"/>
    <property type="match status" value="1"/>
</dbReference>
<proteinExistence type="predicted"/>
<protein>
    <recommendedName>
        <fullName evidence="1">STAS domain-containing protein</fullName>
    </recommendedName>
</protein>
<dbReference type="EMBL" id="CP018076">
    <property type="protein sequence ID" value="APE43495.1"/>
    <property type="molecule type" value="Genomic_DNA"/>
</dbReference>
<feature type="domain" description="STAS" evidence="1">
    <location>
        <begin position="1"/>
        <end position="96"/>
    </location>
</feature>
<sequence>MAGSQMPEPLIPQSRLNVSQAAGLHAALLARKGQDLTVDMGGVTQLGALCLQVFIAAGKSARAAGTALTFVNVPDRILDQMKVMGLSPEAISEGAE</sequence>
<dbReference type="OrthoDB" id="7726822at2"/>
<dbReference type="PROSITE" id="PS50801">
    <property type="entry name" value="STAS"/>
    <property type="match status" value="1"/>
</dbReference>
<name>A0A1J0WGQ2_9RHOB</name>
<dbReference type="InterPro" id="IPR002645">
    <property type="entry name" value="STAS_dom"/>
</dbReference>
<dbReference type="KEGG" id="suam:BOO69_08780"/>